<organism evidence="9 10">
    <name type="scientific">Cyprinus carpio</name>
    <name type="common">Common carp</name>
    <dbReference type="NCBI Taxonomy" id="7962"/>
    <lineage>
        <taxon>Eukaryota</taxon>
        <taxon>Metazoa</taxon>
        <taxon>Chordata</taxon>
        <taxon>Craniata</taxon>
        <taxon>Vertebrata</taxon>
        <taxon>Euteleostomi</taxon>
        <taxon>Actinopterygii</taxon>
        <taxon>Neopterygii</taxon>
        <taxon>Teleostei</taxon>
        <taxon>Ostariophysi</taxon>
        <taxon>Cypriniformes</taxon>
        <taxon>Cyprinidae</taxon>
        <taxon>Cyprininae</taxon>
        <taxon>Cyprinus</taxon>
    </lineage>
</organism>
<keyword evidence="5" id="KW-0378">Hydrolase</keyword>
<sequence length="414" mass="46660">GCLIVEIDCLSLLFFFFLHLELSNLEKEKGRRGVVCLIILNELIVSTDKRQSHWTCFASDDQSLLRCGMEYEMPNGIPIHASRNRIYCTQKLRCGIRISEDCQYLSVWTPSTDFQNRAKPLVPFMVWIYGGGFSTGTASLDVYDGRFLIHSQQVVLVSMIYRVGALDFLSLPESKSIKGNVGLFNQCLALSWMARNIDAFGVGSVGHHLLSQGSHGLFTHTILQSGNPNAMWAAVDLQFDDISDPKIISVPFQPTVDGEFLVDMQSVLIQSGCFLKIELLLGLNRNQGTYFLVYGAPGFGIDNQSLINQDQFLTGVSMGLPGFSDIAREVAAFQCTDWTDEQYNGRLFLFNHRSTLSRRIMEHWNNFARSGVEGADLLPFTLEHQQYVTLNTGLSQTLRMLRDQQCKFWDSFLP</sequence>
<dbReference type="GO" id="GO:0019695">
    <property type="term" value="P:choline metabolic process"/>
    <property type="evidence" value="ECO:0007669"/>
    <property type="project" value="TreeGrafter"/>
</dbReference>
<dbReference type="GO" id="GO:0006581">
    <property type="term" value="P:acetylcholine catabolic process"/>
    <property type="evidence" value="ECO:0007669"/>
    <property type="project" value="TreeGrafter"/>
</dbReference>
<dbReference type="Ensembl" id="ENSCCRT00020089648.1">
    <property type="protein sequence ID" value="ENSCCRP00020081890.1"/>
    <property type="gene ID" value="ENSCCRG00020037835.1"/>
</dbReference>
<keyword evidence="4" id="KW-0964">Secreted</keyword>
<feature type="domain" description="Carboxylesterase type B" evidence="8">
    <location>
        <begin position="96"/>
        <end position="234"/>
    </location>
</feature>
<evidence type="ECO:0000256" key="1">
    <source>
        <dbReference type="ARBA" id="ARBA00004613"/>
    </source>
</evidence>
<comment type="similarity">
    <text evidence="2">Belongs to the type-B carboxylesterase/lipase family.</text>
</comment>
<dbReference type="GO" id="GO:0005615">
    <property type="term" value="C:extracellular space"/>
    <property type="evidence" value="ECO:0007669"/>
    <property type="project" value="TreeGrafter"/>
</dbReference>
<dbReference type="InterPro" id="IPR029058">
    <property type="entry name" value="AB_hydrolase_fold"/>
</dbReference>
<dbReference type="GO" id="GO:0005886">
    <property type="term" value="C:plasma membrane"/>
    <property type="evidence" value="ECO:0007669"/>
    <property type="project" value="TreeGrafter"/>
</dbReference>
<dbReference type="PANTHER" id="PTHR43918">
    <property type="entry name" value="ACETYLCHOLINESTERASE"/>
    <property type="match status" value="1"/>
</dbReference>
<proteinExistence type="inferred from homology"/>
<evidence type="ECO:0000259" key="8">
    <source>
        <dbReference type="Pfam" id="PF00135"/>
    </source>
</evidence>
<evidence type="ECO:0000256" key="6">
    <source>
        <dbReference type="ARBA" id="ARBA00023180"/>
    </source>
</evidence>
<protein>
    <recommendedName>
        <fullName evidence="8">Carboxylesterase type B domain-containing protein</fullName>
    </recommendedName>
</protein>
<evidence type="ECO:0000256" key="2">
    <source>
        <dbReference type="ARBA" id="ARBA00005964"/>
    </source>
</evidence>
<keyword evidence="6" id="KW-0325">Glycoprotein</keyword>
<evidence type="ECO:0000256" key="4">
    <source>
        <dbReference type="ARBA" id="ARBA00022525"/>
    </source>
</evidence>
<evidence type="ECO:0000256" key="3">
    <source>
        <dbReference type="ARBA" id="ARBA00022487"/>
    </source>
</evidence>
<feature type="chain" id="PRO_5034055661" description="Carboxylesterase type B domain-containing protein" evidence="7">
    <location>
        <begin position="24"/>
        <end position="414"/>
    </location>
</feature>
<keyword evidence="3" id="KW-0719">Serine esterase</keyword>
<dbReference type="InterPro" id="IPR002018">
    <property type="entry name" value="CarbesteraseB"/>
</dbReference>
<evidence type="ECO:0000256" key="7">
    <source>
        <dbReference type="SAM" id="SignalP"/>
    </source>
</evidence>
<dbReference type="Gene3D" id="3.40.50.1820">
    <property type="entry name" value="alpha/beta hydrolase"/>
    <property type="match status" value="3"/>
</dbReference>
<comment type="subcellular location">
    <subcellularLocation>
        <location evidence="1">Secreted</location>
    </subcellularLocation>
</comment>
<name>A0A8C2IM82_CYPCA</name>
<dbReference type="AlphaFoldDB" id="A0A8C2IM82"/>
<dbReference type="SUPFAM" id="SSF53474">
    <property type="entry name" value="alpha/beta-Hydrolases"/>
    <property type="match status" value="1"/>
</dbReference>
<evidence type="ECO:0000256" key="5">
    <source>
        <dbReference type="ARBA" id="ARBA00022801"/>
    </source>
</evidence>
<evidence type="ECO:0000313" key="9">
    <source>
        <dbReference type="Ensembl" id="ENSCCRP00020081890.1"/>
    </source>
</evidence>
<dbReference type="Pfam" id="PF00135">
    <property type="entry name" value="COesterase"/>
    <property type="match status" value="1"/>
</dbReference>
<accession>A0A8C2IM82</accession>
<dbReference type="GO" id="GO:0003990">
    <property type="term" value="F:acetylcholinesterase activity"/>
    <property type="evidence" value="ECO:0007669"/>
    <property type="project" value="TreeGrafter"/>
</dbReference>
<keyword evidence="7" id="KW-0732">Signal</keyword>
<dbReference type="InterPro" id="IPR050654">
    <property type="entry name" value="AChE-related_enzymes"/>
</dbReference>
<feature type="signal peptide" evidence="7">
    <location>
        <begin position="1"/>
        <end position="23"/>
    </location>
</feature>
<reference evidence="9" key="1">
    <citation type="submission" date="2025-08" db="UniProtKB">
        <authorList>
            <consortium name="Ensembl"/>
        </authorList>
    </citation>
    <scope>IDENTIFICATION</scope>
</reference>
<dbReference type="Proteomes" id="UP000694701">
    <property type="component" value="Unplaced"/>
</dbReference>
<dbReference type="PANTHER" id="PTHR43918:SF5">
    <property type="entry name" value="CHOLINESTERASE"/>
    <property type="match status" value="1"/>
</dbReference>
<evidence type="ECO:0000313" key="10">
    <source>
        <dbReference type="Proteomes" id="UP000694701"/>
    </source>
</evidence>